<dbReference type="Pfam" id="PF13472">
    <property type="entry name" value="Lipase_GDSL_2"/>
    <property type="match status" value="1"/>
</dbReference>
<dbReference type="PANTHER" id="PTHR37981">
    <property type="entry name" value="LIPASE 2"/>
    <property type="match status" value="1"/>
</dbReference>
<keyword evidence="3" id="KW-0732">Signal</keyword>
<evidence type="ECO:0000313" key="5">
    <source>
        <dbReference type="EMBL" id="ADG99062.1"/>
    </source>
</evidence>
<dbReference type="PANTHER" id="PTHR37981:SF1">
    <property type="entry name" value="SGNH HYDROLASE-TYPE ESTERASE DOMAIN-CONTAINING PROTEIN"/>
    <property type="match status" value="1"/>
</dbReference>
<evidence type="ECO:0000256" key="1">
    <source>
        <dbReference type="PIRSR" id="PIRSR637460-1"/>
    </source>
</evidence>
<protein>
    <recommendedName>
        <fullName evidence="4">SGNH hydrolase-type esterase domain-containing protein</fullName>
    </recommendedName>
</protein>
<feature type="active site" description="Nucleophile" evidence="1">
    <location>
        <position position="44"/>
    </location>
</feature>
<keyword evidence="2" id="KW-1015">Disulfide bond</keyword>
<dbReference type="InterPro" id="IPR036514">
    <property type="entry name" value="SGNH_hydro_sf"/>
</dbReference>
<dbReference type="Gene3D" id="3.40.50.1110">
    <property type="entry name" value="SGNH hydrolase"/>
    <property type="match status" value="1"/>
</dbReference>
<dbReference type="EMBL" id="CP001958">
    <property type="protein sequence ID" value="ADG99062.1"/>
    <property type="molecule type" value="Genomic_DNA"/>
</dbReference>
<dbReference type="eggNOG" id="COG2755">
    <property type="taxonomic scope" value="Bacteria"/>
</dbReference>
<sequence length="295" mass="30063">MRLLSKIRSSLPVATCAALVACSLSASVAGAEPSARKYVALGDSYASAAGQGPFVDTGPCNRSAHNYPAVVAEGLGLSRDDDSYVDVSCSASTTTDVLSTQLDAVTPDTDLVTVTVGGDNGGLFLDVVLVCNTLGLTDVLGIGTPCADHGGEQRPVLSAQGMEDNLNVVRSGLVHIIQAVRQRAPKARVLVVNYPRLFTSGVKCGELGAVTAGDSTWLDSIERRLNAQLAAAAAQGGAQLVDVYSQSLGNGICAGSQAWIAGILPAPGQALPYHPLPAGSEGVGRLVLSAVRSGH</sequence>
<gene>
    <name evidence="5" type="ordered locus">Srot_2628</name>
</gene>
<feature type="disulfide bond" evidence="2">
    <location>
        <begin position="60"/>
        <end position="89"/>
    </location>
</feature>
<accession>D6ZC93</accession>
<feature type="domain" description="SGNH hydrolase-type esterase" evidence="4">
    <location>
        <begin position="40"/>
        <end position="280"/>
    </location>
</feature>
<proteinExistence type="predicted"/>
<dbReference type="AlphaFoldDB" id="D6ZC93"/>
<evidence type="ECO:0000259" key="4">
    <source>
        <dbReference type="Pfam" id="PF13472"/>
    </source>
</evidence>
<dbReference type="PROSITE" id="PS51257">
    <property type="entry name" value="PROKAR_LIPOPROTEIN"/>
    <property type="match status" value="1"/>
</dbReference>
<evidence type="ECO:0000256" key="2">
    <source>
        <dbReference type="PIRSR" id="PIRSR637460-2"/>
    </source>
</evidence>
<dbReference type="HOGENOM" id="CLU_038449_1_1_11"/>
<organism evidence="5 6">
    <name type="scientific">Segniliparus rotundus (strain ATCC BAA-972 / CDC 1076 / CIP 108378 / DSM 44985 / JCM 13578)</name>
    <dbReference type="NCBI Taxonomy" id="640132"/>
    <lineage>
        <taxon>Bacteria</taxon>
        <taxon>Bacillati</taxon>
        <taxon>Actinomycetota</taxon>
        <taxon>Actinomycetes</taxon>
        <taxon>Mycobacteriales</taxon>
        <taxon>Segniliparaceae</taxon>
        <taxon>Segniliparus</taxon>
    </lineage>
</organism>
<evidence type="ECO:0000313" key="6">
    <source>
        <dbReference type="Proteomes" id="UP000002247"/>
    </source>
</evidence>
<dbReference type="GO" id="GO:0019433">
    <property type="term" value="P:triglyceride catabolic process"/>
    <property type="evidence" value="ECO:0007669"/>
    <property type="project" value="TreeGrafter"/>
</dbReference>
<dbReference type="STRING" id="640132.Srot_2628"/>
<dbReference type="RefSeq" id="WP_013139511.1">
    <property type="nucleotide sequence ID" value="NC_014168.1"/>
</dbReference>
<dbReference type="SUPFAM" id="SSF52266">
    <property type="entry name" value="SGNH hydrolase"/>
    <property type="match status" value="1"/>
</dbReference>
<dbReference type="CDD" id="cd01823">
    <property type="entry name" value="SEST_like"/>
    <property type="match status" value="1"/>
</dbReference>
<dbReference type="KEGG" id="srt:Srot_2628"/>
<feature type="chain" id="PRO_5003091521" description="SGNH hydrolase-type esterase domain-containing protein" evidence="3">
    <location>
        <begin position="32"/>
        <end position="295"/>
    </location>
</feature>
<feature type="active site" evidence="1">
    <location>
        <position position="274"/>
    </location>
</feature>
<feature type="signal peptide" evidence="3">
    <location>
        <begin position="1"/>
        <end position="31"/>
    </location>
</feature>
<keyword evidence="6" id="KW-1185">Reference proteome</keyword>
<dbReference type="InterPro" id="IPR013830">
    <property type="entry name" value="SGNH_hydro"/>
</dbReference>
<dbReference type="InterPro" id="IPR037460">
    <property type="entry name" value="SEST-like"/>
</dbReference>
<dbReference type="OrthoDB" id="5503950at2"/>
<feature type="disulfide bond" evidence="2">
    <location>
        <begin position="204"/>
        <end position="253"/>
    </location>
</feature>
<reference evidence="5 6" key="1">
    <citation type="journal article" date="2010" name="Stand. Genomic Sci.">
        <title>Complete genome sequence of Segniliparus rotundus type strain (CDC 1076).</title>
        <authorList>
            <person name="Sikorski J."/>
            <person name="Lapidus A."/>
            <person name="Copeland A."/>
            <person name="Misra M."/>
            <person name="Glavina Del Rio T."/>
            <person name="Nolan M."/>
            <person name="Lucas S."/>
            <person name="Chen F."/>
            <person name="Tice H."/>
            <person name="Cheng J.F."/>
            <person name="Jando M."/>
            <person name="Schneider S."/>
            <person name="Bruce D."/>
            <person name="Goodwin L."/>
            <person name="Pitluck S."/>
            <person name="Liolios K."/>
            <person name="Mikhailova N."/>
            <person name="Pati A."/>
            <person name="Ivanova N."/>
            <person name="Mavromatis K."/>
            <person name="Chen A."/>
            <person name="Palaniappan K."/>
            <person name="Chertkov O."/>
            <person name="Land M."/>
            <person name="Hauser L."/>
            <person name="Chang Y.J."/>
            <person name="Jeffries C.D."/>
            <person name="Brettin T."/>
            <person name="Detter J.C."/>
            <person name="Han C."/>
            <person name="Rohde M."/>
            <person name="Goker M."/>
            <person name="Bristow J."/>
            <person name="Eisen J.A."/>
            <person name="Markowitz V."/>
            <person name="Hugenholtz P."/>
            <person name="Kyrpides N.C."/>
            <person name="Klenk H.P."/>
        </authorList>
    </citation>
    <scope>NUCLEOTIDE SEQUENCE [LARGE SCALE GENOMIC DNA]</scope>
    <source>
        <strain evidence="6">ATCC BAA-972 / CDC 1076 / CIP 108378 / DSM 44985 / JCM 13578</strain>
    </source>
</reference>
<feature type="disulfide bond" evidence="2">
    <location>
        <begin position="131"/>
        <end position="146"/>
    </location>
</feature>
<evidence type="ECO:0000256" key="3">
    <source>
        <dbReference type="SAM" id="SignalP"/>
    </source>
</evidence>
<name>D6ZC93_SEGRD</name>
<dbReference type="Proteomes" id="UP000002247">
    <property type="component" value="Chromosome"/>
</dbReference>
<dbReference type="GO" id="GO:0004806">
    <property type="term" value="F:triacylglycerol lipase activity"/>
    <property type="evidence" value="ECO:0007669"/>
    <property type="project" value="TreeGrafter"/>
</dbReference>